<proteinExistence type="predicted"/>
<dbReference type="InterPro" id="IPR011663">
    <property type="entry name" value="UTRA"/>
</dbReference>
<keyword evidence="1" id="KW-0805">Transcription regulation</keyword>
<dbReference type="GO" id="GO:0045892">
    <property type="term" value="P:negative regulation of DNA-templated transcription"/>
    <property type="evidence" value="ECO:0007669"/>
    <property type="project" value="TreeGrafter"/>
</dbReference>
<sequence>MSEKALLVDRLISEIRAGNYKPNDKLPSENEMADFYQVPRMVVRKAYERLQELGYIFSKQGKGSYVQNQKLQIPLILTGDVSFSEKMRELNYEFETKNIASEIINYDSSIYHALQAKNGESVYKISRLRIVEDCPIAVHTSYLSQSTFENIEQEGEAITSIFQYYHEQGYTDFETMRSQLSVVFPNKRERDILKCPILVPLLQLESGCVDKKTGKILEYSRNIYRSDCFTYLI</sequence>
<dbReference type="InterPro" id="IPR028978">
    <property type="entry name" value="Chorismate_lyase_/UTRA_dom_sf"/>
</dbReference>
<dbReference type="OrthoDB" id="9816541at2"/>
<name>A0A431W187_9BACI</name>
<dbReference type="GO" id="GO:0003677">
    <property type="term" value="F:DNA binding"/>
    <property type="evidence" value="ECO:0007669"/>
    <property type="project" value="UniProtKB-KW"/>
</dbReference>
<keyword evidence="2" id="KW-0238">DNA-binding</keyword>
<evidence type="ECO:0000313" key="6">
    <source>
        <dbReference type="Proteomes" id="UP000271374"/>
    </source>
</evidence>
<comment type="caution">
    <text evidence="5">The sequence shown here is derived from an EMBL/GenBank/DDBJ whole genome shotgun (WGS) entry which is preliminary data.</text>
</comment>
<dbReference type="Pfam" id="PF00392">
    <property type="entry name" value="GntR"/>
    <property type="match status" value="1"/>
</dbReference>
<dbReference type="Pfam" id="PF07702">
    <property type="entry name" value="UTRA"/>
    <property type="match status" value="1"/>
</dbReference>
<feature type="domain" description="HTH gntR-type" evidence="4">
    <location>
        <begin position="1"/>
        <end position="69"/>
    </location>
</feature>
<gene>
    <name evidence="5" type="ORF">EKG37_15505</name>
</gene>
<organism evidence="5 6">
    <name type="scientific">Bacillus yapensis</name>
    <dbReference type="NCBI Taxonomy" id="2492960"/>
    <lineage>
        <taxon>Bacteria</taxon>
        <taxon>Bacillati</taxon>
        <taxon>Bacillota</taxon>
        <taxon>Bacilli</taxon>
        <taxon>Bacillales</taxon>
        <taxon>Bacillaceae</taxon>
        <taxon>Bacillus</taxon>
    </lineage>
</organism>
<dbReference type="SUPFAM" id="SSF46785">
    <property type="entry name" value="Winged helix' DNA-binding domain"/>
    <property type="match status" value="1"/>
</dbReference>
<dbReference type="Gene3D" id="3.40.1410.10">
    <property type="entry name" value="Chorismate lyase-like"/>
    <property type="match status" value="1"/>
</dbReference>
<dbReference type="RefSeq" id="WP_126409684.1">
    <property type="nucleotide sequence ID" value="NZ_RXNT01000013.1"/>
</dbReference>
<dbReference type="InterPro" id="IPR036388">
    <property type="entry name" value="WH-like_DNA-bd_sf"/>
</dbReference>
<dbReference type="PANTHER" id="PTHR44846:SF1">
    <property type="entry name" value="MANNOSYL-D-GLYCERATE TRANSPORT_METABOLISM SYSTEM REPRESSOR MNGR-RELATED"/>
    <property type="match status" value="1"/>
</dbReference>
<dbReference type="Gene3D" id="1.10.10.10">
    <property type="entry name" value="Winged helix-like DNA-binding domain superfamily/Winged helix DNA-binding domain"/>
    <property type="match status" value="1"/>
</dbReference>
<dbReference type="InterPro" id="IPR050679">
    <property type="entry name" value="Bact_HTH_transcr_reg"/>
</dbReference>
<evidence type="ECO:0000313" key="5">
    <source>
        <dbReference type="EMBL" id="RTR29136.1"/>
    </source>
</evidence>
<dbReference type="GO" id="GO:0003700">
    <property type="term" value="F:DNA-binding transcription factor activity"/>
    <property type="evidence" value="ECO:0007669"/>
    <property type="project" value="InterPro"/>
</dbReference>
<evidence type="ECO:0000256" key="1">
    <source>
        <dbReference type="ARBA" id="ARBA00023015"/>
    </source>
</evidence>
<dbReference type="CDD" id="cd07377">
    <property type="entry name" value="WHTH_GntR"/>
    <property type="match status" value="1"/>
</dbReference>
<dbReference type="EMBL" id="RXNT01000013">
    <property type="protein sequence ID" value="RTR29136.1"/>
    <property type="molecule type" value="Genomic_DNA"/>
</dbReference>
<dbReference type="PROSITE" id="PS50949">
    <property type="entry name" value="HTH_GNTR"/>
    <property type="match status" value="1"/>
</dbReference>
<keyword evidence="3" id="KW-0804">Transcription</keyword>
<dbReference type="InterPro" id="IPR000524">
    <property type="entry name" value="Tscrpt_reg_HTH_GntR"/>
</dbReference>
<evidence type="ECO:0000256" key="3">
    <source>
        <dbReference type="ARBA" id="ARBA00023163"/>
    </source>
</evidence>
<protein>
    <submittedName>
        <fullName evidence="5">GntR family transcriptional regulator</fullName>
    </submittedName>
</protein>
<accession>A0A431W187</accession>
<dbReference type="InterPro" id="IPR036390">
    <property type="entry name" value="WH_DNA-bd_sf"/>
</dbReference>
<dbReference type="SMART" id="SM00866">
    <property type="entry name" value="UTRA"/>
    <property type="match status" value="1"/>
</dbReference>
<evidence type="ECO:0000259" key="4">
    <source>
        <dbReference type="PROSITE" id="PS50949"/>
    </source>
</evidence>
<dbReference type="PANTHER" id="PTHR44846">
    <property type="entry name" value="MANNOSYL-D-GLYCERATE TRANSPORT/METABOLISM SYSTEM REPRESSOR MNGR-RELATED"/>
    <property type="match status" value="1"/>
</dbReference>
<keyword evidence="6" id="KW-1185">Reference proteome</keyword>
<dbReference type="AlphaFoldDB" id="A0A431W187"/>
<dbReference type="SMART" id="SM00345">
    <property type="entry name" value="HTH_GNTR"/>
    <property type="match status" value="1"/>
</dbReference>
<evidence type="ECO:0000256" key="2">
    <source>
        <dbReference type="ARBA" id="ARBA00023125"/>
    </source>
</evidence>
<dbReference type="PRINTS" id="PR00035">
    <property type="entry name" value="HTHGNTR"/>
</dbReference>
<dbReference type="SUPFAM" id="SSF64288">
    <property type="entry name" value="Chorismate lyase-like"/>
    <property type="match status" value="1"/>
</dbReference>
<dbReference type="Proteomes" id="UP000271374">
    <property type="component" value="Unassembled WGS sequence"/>
</dbReference>
<reference evidence="5 6" key="1">
    <citation type="submission" date="2018-12" db="EMBL/GenBank/DDBJ databases">
        <title>Bacillus yapensis draft genome sequence.</title>
        <authorList>
            <person name="Yu L."/>
            <person name="Xu X."/>
            <person name="Tang X."/>
        </authorList>
    </citation>
    <scope>NUCLEOTIDE SEQUENCE [LARGE SCALE GENOMIC DNA]</scope>
    <source>
        <strain evidence="5 6">XXST-01</strain>
    </source>
</reference>